<comment type="caution">
    <text evidence="1">The sequence shown here is derived from an EMBL/GenBank/DDBJ whole genome shotgun (WGS) entry which is preliminary data.</text>
</comment>
<dbReference type="EMBL" id="AODL01000006">
    <property type="protein sequence ID" value="EUJ45955.1"/>
    <property type="molecule type" value="Genomic_DNA"/>
</dbReference>
<name>W7DA77_9LIST</name>
<dbReference type="RefSeq" id="WP_206538183.1">
    <property type="nucleotide sequence ID" value="NZ_AODL01000006.1"/>
</dbReference>
<evidence type="ECO:0000313" key="1">
    <source>
        <dbReference type="EMBL" id="EUJ45955.1"/>
    </source>
</evidence>
<sequence>MRKWIVVFFVSCIFLVLGNIRVEAGEIHSREIFSLEEPTWIFKSGMGRGKHHDRQDLGFILKENTKLKVRQVNVNFKGSFNFAVAWR</sequence>
<dbReference type="Proteomes" id="UP000019248">
    <property type="component" value="Unassembled WGS sequence"/>
</dbReference>
<dbReference type="PATRIC" id="fig|1265816.5.peg.961"/>
<keyword evidence="1" id="KW-0645">Protease</keyword>
<dbReference type="GO" id="GO:0008233">
    <property type="term" value="F:peptidase activity"/>
    <property type="evidence" value="ECO:0007669"/>
    <property type="project" value="UniProtKB-KW"/>
</dbReference>
<proteinExistence type="predicted"/>
<gene>
    <name evidence="1" type="ORF">PRIP_04883</name>
</gene>
<accession>W7DA77</accession>
<protein>
    <submittedName>
        <fullName evidence="1">Metallprotease, enhancin family protein</fullName>
    </submittedName>
</protein>
<evidence type="ECO:0000313" key="2">
    <source>
        <dbReference type="Proteomes" id="UP000019248"/>
    </source>
</evidence>
<organism evidence="1 2">
    <name type="scientific">Listeria riparia FSL S10-1204</name>
    <dbReference type="NCBI Taxonomy" id="1265816"/>
    <lineage>
        <taxon>Bacteria</taxon>
        <taxon>Bacillati</taxon>
        <taxon>Bacillota</taxon>
        <taxon>Bacilli</taxon>
        <taxon>Bacillales</taxon>
        <taxon>Listeriaceae</taxon>
        <taxon>Listeria</taxon>
    </lineage>
</organism>
<keyword evidence="2" id="KW-1185">Reference proteome</keyword>
<dbReference type="GO" id="GO:0006508">
    <property type="term" value="P:proteolysis"/>
    <property type="evidence" value="ECO:0007669"/>
    <property type="project" value="UniProtKB-KW"/>
</dbReference>
<reference evidence="1 2" key="1">
    <citation type="journal article" date="2014" name="Int. J. Syst. Evol. Microbiol.">
        <title>Listeria floridensis sp. nov., Listeria aquatica sp. nov., Listeria cornellensis sp. nov., Listeria riparia sp. nov. and Listeria grandensis sp. nov., from agricultural and natural environments.</title>
        <authorList>
            <person name="den Bakker H.C."/>
            <person name="Warchocki S."/>
            <person name="Wright E.M."/>
            <person name="Allred A.F."/>
            <person name="Ahlstrom C."/>
            <person name="Manuel C.S."/>
            <person name="Stasiewicz M.J."/>
            <person name="Burrell A."/>
            <person name="Roof S."/>
            <person name="Strawn L."/>
            <person name="Fortes E.D."/>
            <person name="Nightingale K.K."/>
            <person name="Kephart D."/>
            <person name="Wiedmann M."/>
        </authorList>
    </citation>
    <scope>NUCLEOTIDE SEQUENCE [LARGE SCALE GENOMIC DNA]</scope>
    <source>
        <strain evidence="1 2">FSL S10-1204</strain>
    </source>
</reference>
<dbReference type="AlphaFoldDB" id="W7DA77"/>
<keyword evidence="1" id="KW-0378">Hydrolase</keyword>